<organism evidence="2 3">
    <name type="scientific">Cotesia glomerata</name>
    <name type="common">Lepidopteran parasitic wasp</name>
    <name type="synonym">Apanteles glomeratus</name>
    <dbReference type="NCBI Taxonomy" id="32391"/>
    <lineage>
        <taxon>Eukaryota</taxon>
        <taxon>Metazoa</taxon>
        <taxon>Ecdysozoa</taxon>
        <taxon>Arthropoda</taxon>
        <taxon>Hexapoda</taxon>
        <taxon>Insecta</taxon>
        <taxon>Pterygota</taxon>
        <taxon>Neoptera</taxon>
        <taxon>Endopterygota</taxon>
        <taxon>Hymenoptera</taxon>
        <taxon>Apocrita</taxon>
        <taxon>Ichneumonoidea</taxon>
        <taxon>Braconidae</taxon>
        <taxon>Microgastrinae</taxon>
        <taxon>Cotesia</taxon>
    </lineage>
</organism>
<accession>A0AAV7INV0</accession>
<evidence type="ECO:0000313" key="3">
    <source>
        <dbReference type="Proteomes" id="UP000826195"/>
    </source>
</evidence>
<dbReference type="Proteomes" id="UP000826195">
    <property type="component" value="Unassembled WGS sequence"/>
</dbReference>
<evidence type="ECO:0000256" key="1">
    <source>
        <dbReference type="SAM" id="Phobius"/>
    </source>
</evidence>
<keyword evidence="1" id="KW-0812">Transmembrane</keyword>
<keyword evidence="1" id="KW-1133">Transmembrane helix</keyword>
<name>A0AAV7INV0_COTGL</name>
<keyword evidence="1" id="KW-0472">Membrane</keyword>
<reference evidence="2 3" key="1">
    <citation type="journal article" date="2021" name="J. Hered.">
        <title>A chromosome-level genome assembly of the parasitoid wasp, Cotesia glomerata (Hymenoptera: Braconidae).</title>
        <authorList>
            <person name="Pinto B.J."/>
            <person name="Weis J.J."/>
            <person name="Gamble T."/>
            <person name="Ode P.J."/>
            <person name="Paul R."/>
            <person name="Zaspel J.M."/>
        </authorList>
    </citation>
    <scope>NUCLEOTIDE SEQUENCE [LARGE SCALE GENOMIC DNA]</scope>
    <source>
        <strain evidence="2">CgM1</strain>
    </source>
</reference>
<keyword evidence="3" id="KW-1185">Reference proteome</keyword>
<proteinExistence type="predicted"/>
<gene>
    <name evidence="2" type="ORF">KQX54_009072</name>
</gene>
<protein>
    <submittedName>
        <fullName evidence="2">Uncharacterized protein</fullName>
    </submittedName>
</protein>
<dbReference type="EMBL" id="JAHXZJ010001119">
    <property type="protein sequence ID" value="KAH0554270.1"/>
    <property type="molecule type" value="Genomic_DNA"/>
</dbReference>
<comment type="caution">
    <text evidence="2">The sequence shown here is derived from an EMBL/GenBank/DDBJ whole genome shotgun (WGS) entry which is preliminary data.</text>
</comment>
<dbReference type="AlphaFoldDB" id="A0AAV7INV0"/>
<feature type="transmembrane region" description="Helical" evidence="1">
    <location>
        <begin position="7"/>
        <end position="35"/>
    </location>
</feature>
<evidence type="ECO:0000313" key="2">
    <source>
        <dbReference type="EMBL" id="KAH0554270.1"/>
    </source>
</evidence>
<sequence>MKYNSDLLLLFFVILSRIKILVIVPIYICMISLFLQKLVSSSRSVINLTNRIGCYGFTEAETPPGQHLFLSLPKEEREDFLAYCLGNVIFENTTSPFTRDNKFTPEDLGIDKSLIQKFQVSEFIRI</sequence>